<proteinExistence type="predicted"/>
<organism evidence="2">
    <name type="scientific">Melampsora larici-populina (strain 98AG31 / pathotype 3-4-7)</name>
    <name type="common">Poplar leaf rust fungus</name>
    <dbReference type="NCBI Taxonomy" id="747676"/>
    <lineage>
        <taxon>Eukaryota</taxon>
        <taxon>Fungi</taxon>
        <taxon>Dikarya</taxon>
        <taxon>Basidiomycota</taxon>
        <taxon>Pucciniomycotina</taxon>
        <taxon>Pucciniomycetes</taxon>
        <taxon>Pucciniales</taxon>
        <taxon>Melampsoraceae</taxon>
        <taxon>Melampsora</taxon>
    </lineage>
</organism>
<dbReference type="Proteomes" id="UP000001072">
    <property type="component" value="Unassembled WGS sequence"/>
</dbReference>
<keyword evidence="2" id="KW-1185">Reference proteome</keyword>
<dbReference type="VEuPathDB" id="FungiDB:MELLADRAFT_88358"/>
<protein>
    <submittedName>
        <fullName evidence="1">Uncharacterized protein</fullName>
    </submittedName>
</protein>
<gene>
    <name evidence="1" type="ORF">MELLADRAFT_88358</name>
</gene>
<accession>F4RRF4</accession>
<dbReference type="RefSeq" id="XP_007411680.1">
    <property type="nucleotide sequence ID" value="XM_007411618.1"/>
</dbReference>
<dbReference type="KEGG" id="mlr:MELLADRAFT_88358"/>
<dbReference type="HOGENOM" id="CLU_3106898_0_0_1"/>
<evidence type="ECO:0000313" key="1">
    <source>
        <dbReference type="EMBL" id="EGG04927.1"/>
    </source>
</evidence>
<reference evidence="2" key="1">
    <citation type="journal article" date="2011" name="Proc. Natl. Acad. Sci. U.S.A.">
        <title>Obligate biotrophy features unraveled by the genomic analysis of rust fungi.</title>
        <authorList>
            <person name="Duplessis S."/>
            <person name="Cuomo C.A."/>
            <person name="Lin Y.-C."/>
            <person name="Aerts A."/>
            <person name="Tisserant E."/>
            <person name="Veneault-Fourrey C."/>
            <person name="Joly D.L."/>
            <person name="Hacquard S."/>
            <person name="Amselem J."/>
            <person name="Cantarel B.L."/>
            <person name="Chiu R."/>
            <person name="Coutinho P.M."/>
            <person name="Feau N."/>
            <person name="Field M."/>
            <person name="Frey P."/>
            <person name="Gelhaye E."/>
            <person name="Goldberg J."/>
            <person name="Grabherr M.G."/>
            <person name="Kodira C.D."/>
            <person name="Kohler A."/>
            <person name="Kuees U."/>
            <person name="Lindquist E.A."/>
            <person name="Lucas S.M."/>
            <person name="Mago R."/>
            <person name="Mauceli E."/>
            <person name="Morin E."/>
            <person name="Murat C."/>
            <person name="Pangilinan J.L."/>
            <person name="Park R."/>
            <person name="Pearson M."/>
            <person name="Quesneville H."/>
            <person name="Rouhier N."/>
            <person name="Sakthikumar S."/>
            <person name="Salamov A.A."/>
            <person name="Schmutz J."/>
            <person name="Selles B."/>
            <person name="Shapiro H."/>
            <person name="Tanguay P."/>
            <person name="Tuskan G.A."/>
            <person name="Henrissat B."/>
            <person name="Van de Peer Y."/>
            <person name="Rouze P."/>
            <person name="Ellis J.G."/>
            <person name="Dodds P.N."/>
            <person name="Schein J.E."/>
            <person name="Zhong S."/>
            <person name="Hamelin R.C."/>
            <person name="Grigoriev I.V."/>
            <person name="Szabo L.J."/>
            <person name="Martin F."/>
        </authorList>
    </citation>
    <scope>NUCLEOTIDE SEQUENCE [LARGE SCALE GENOMIC DNA]</scope>
    <source>
        <strain evidence="2">98AG31 / pathotype 3-4-7</strain>
    </source>
</reference>
<dbReference type="GeneID" id="18934851"/>
<dbReference type="AlphaFoldDB" id="F4RRF4"/>
<sequence>MQYNCKNCVQENPYTYKGFIPFLLSSHNLFRDFHSFSVVSWRHKALLEPFT</sequence>
<dbReference type="EMBL" id="GL883115">
    <property type="protein sequence ID" value="EGG04927.1"/>
    <property type="molecule type" value="Genomic_DNA"/>
</dbReference>
<evidence type="ECO:0000313" key="2">
    <source>
        <dbReference type="Proteomes" id="UP000001072"/>
    </source>
</evidence>
<dbReference type="InParanoid" id="F4RRF4"/>
<name>F4RRF4_MELLP</name>